<protein>
    <recommendedName>
        <fullName evidence="4">ZP domain-containing protein</fullName>
    </recommendedName>
</protein>
<dbReference type="EMBL" id="FN653021">
    <property type="protein sequence ID" value="CBY23529.1"/>
    <property type="molecule type" value="Genomic_DNA"/>
</dbReference>
<evidence type="ECO:0008006" key="4">
    <source>
        <dbReference type="Google" id="ProtNLM"/>
    </source>
</evidence>
<accession>E4X149</accession>
<dbReference type="InParanoid" id="E4X149"/>
<keyword evidence="1" id="KW-0732">Signal</keyword>
<dbReference type="AlphaFoldDB" id="E4X149"/>
<feature type="chain" id="PRO_5003192526" description="ZP domain-containing protein" evidence="1">
    <location>
        <begin position="19"/>
        <end position="345"/>
    </location>
</feature>
<gene>
    <name evidence="2" type="ORF">GSOID_T00015977001</name>
</gene>
<sequence>MKLSFKKIILLLFSCSRAFIETTFPTSTESYEPCEKEDLFSLHCSQTEFVISTDFDCEYFLFSRRNSNIQINAVAEDSSLVDLTSCPHLYYTGDLALHIPFGECGSFIEIESETSNKISYFWNFQVVKRNFYINEIAEKKELDQEETFLFEFKCGFENGTFLNTSASLNDNKVSISSENSTSESLNLFALNICLLKSSGACSSSELSSIKLGQLLRLNLDVLFETLDYRIESLSISSGLSSTSLYLVENGCVAPEFQSFVSIDIFAKEIIFESFAFANSQNIIFEVSATACYSDDQDYCYGETDCEDGTAVLQIIILFFCIDEELSMDELMKLIKLDFMREYLNR</sequence>
<evidence type="ECO:0000313" key="3">
    <source>
        <dbReference type="Proteomes" id="UP000001307"/>
    </source>
</evidence>
<dbReference type="Proteomes" id="UP000001307">
    <property type="component" value="Unassembled WGS sequence"/>
</dbReference>
<proteinExistence type="predicted"/>
<feature type="signal peptide" evidence="1">
    <location>
        <begin position="1"/>
        <end position="18"/>
    </location>
</feature>
<reference evidence="2" key="1">
    <citation type="journal article" date="2010" name="Science">
        <title>Plasticity of animal genome architecture unmasked by rapid evolution of a pelagic tunicate.</title>
        <authorList>
            <person name="Denoeud F."/>
            <person name="Henriet S."/>
            <person name="Mungpakdee S."/>
            <person name="Aury J.M."/>
            <person name="Da Silva C."/>
            <person name="Brinkmann H."/>
            <person name="Mikhaleva J."/>
            <person name="Olsen L.C."/>
            <person name="Jubin C."/>
            <person name="Canestro C."/>
            <person name="Bouquet J.M."/>
            <person name="Danks G."/>
            <person name="Poulain J."/>
            <person name="Campsteijn C."/>
            <person name="Adamski M."/>
            <person name="Cross I."/>
            <person name="Yadetie F."/>
            <person name="Muffato M."/>
            <person name="Louis A."/>
            <person name="Butcher S."/>
            <person name="Tsagkogeorga G."/>
            <person name="Konrad A."/>
            <person name="Singh S."/>
            <person name="Jensen M.F."/>
            <person name="Cong E.H."/>
            <person name="Eikeseth-Otteraa H."/>
            <person name="Noel B."/>
            <person name="Anthouard V."/>
            <person name="Porcel B.M."/>
            <person name="Kachouri-Lafond R."/>
            <person name="Nishino A."/>
            <person name="Ugolini M."/>
            <person name="Chourrout P."/>
            <person name="Nishida H."/>
            <person name="Aasland R."/>
            <person name="Huzurbazar S."/>
            <person name="Westhof E."/>
            <person name="Delsuc F."/>
            <person name="Lehrach H."/>
            <person name="Reinhardt R."/>
            <person name="Weissenbach J."/>
            <person name="Roy S.W."/>
            <person name="Artiguenave F."/>
            <person name="Postlethwait J.H."/>
            <person name="Manak J.R."/>
            <person name="Thompson E.M."/>
            <person name="Jaillon O."/>
            <person name="Du Pasquier L."/>
            <person name="Boudinot P."/>
            <person name="Liberles D.A."/>
            <person name="Volff J.N."/>
            <person name="Philippe H."/>
            <person name="Lenhard B."/>
            <person name="Roest Crollius H."/>
            <person name="Wincker P."/>
            <person name="Chourrout D."/>
        </authorList>
    </citation>
    <scope>NUCLEOTIDE SEQUENCE [LARGE SCALE GENOMIC DNA]</scope>
</reference>
<evidence type="ECO:0000256" key="1">
    <source>
        <dbReference type="SAM" id="SignalP"/>
    </source>
</evidence>
<organism evidence="2">
    <name type="scientific">Oikopleura dioica</name>
    <name type="common">Tunicate</name>
    <dbReference type="NCBI Taxonomy" id="34765"/>
    <lineage>
        <taxon>Eukaryota</taxon>
        <taxon>Metazoa</taxon>
        <taxon>Chordata</taxon>
        <taxon>Tunicata</taxon>
        <taxon>Appendicularia</taxon>
        <taxon>Copelata</taxon>
        <taxon>Oikopleuridae</taxon>
        <taxon>Oikopleura</taxon>
    </lineage>
</organism>
<name>E4X149_OIKDI</name>
<evidence type="ECO:0000313" key="2">
    <source>
        <dbReference type="EMBL" id="CBY23529.1"/>
    </source>
</evidence>
<keyword evidence="3" id="KW-1185">Reference proteome</keyword>